<dbReference type="AlphaFoldDB" id="A0A1Z1FFQ0"/>
<feature type="transmembrane region" description="Helical" evidence="1">
    <location>
        <begin position="47"/>
        <end position="64"/>
    </location>
</feature>
<keyword evidence="1" id="KW-0472">Membrane</keyword>
<organism evidence="2 4">
    <name type="scientific">Croceicoccus marinus</name>
    <dbReference type="NCBI Taxonomy" id="450378"/>
    <lineage>
        <taxon>Bacteria</taxon>
        <taxon>Pseudomonadati</taxon>
        <taxon>Pseudomonadota</taxon>
        <taxon>Alphaproteobacteria</taxon>
        <taxon>Sphingomonadales</taxon>
        <taxon>Erythrobacteraceae</taxon>
        <taxon>Croceicoccus</taxon>
    </lineage>
</organism>
<evidence type="ECO:0008006" key="6">
    <source>
        <dbReference type="Google" id="ProtNLM"/>
    </source>
</evidence>
<keyword evidence="2" id="KW-0614">Plasmid</keyword>
<keyword evidence="1" id="KW-0812">Transmembrane</keyword>
<gene>
    <name evidence="2" type="ORF">A9D14_14700</name>
    <name evidence="3" type="ORF">H4O24_18435</name>
</gene>
<keyword evidence="4" id="KW-1185">Reference proteome</keyword>
<accession>A0A1Z1FFQ0</accession>
<proteinExistence type="predicted"/>
<feature type="transmembrane region" description="Helical" evidence="1">
    <location>
        <begin position="18"/>
        <end position="40"/>
    </location>
</feature>
<name>A0A1Z1FFQ0_9SPHN</name>
<protein>
    <recommendedName>
        <fullName evidence="6">Spirocyclase AveC family protein</fullName>
    </recommendedName>
</protein>
<dbReference type="OrthoDB" id="7594017at2"/>
<geneLocation type="plasmid" evidence="2">
    <name>pCME4A9I</name>
</geneLocation>
<reference evidence="2 4" key="1">
    <citation type="submission" date="2017-01" db="EMBL/GenBank/DDBJ databases">
        <title>Complete genome sequence of esterase-producing bacterium Croceicoccus marinus E4A9.</title>
        <authorList>
            <person name="Wu Y.-H."/>
            <person name="Cheng H."/>
            <person name="Xu L."/>
            <person name="Huo Y.-Y."/>
            <person name="Wang C.-S."/>
            <person name="Xu X.-W."/>
        </authorList>
    </citation>
    <scope>NUCLEOTIDE SEQUENCE [LARGE SCALE GENOMIC DNA]</scope>
    <source>
        <strain evidence="2 4">E4A9</strain>
        <plasmid evidence="2">pCME4A9I</plasmid>
        <plasmid evidence="4">Plasmid pcme4a9i</plasmid>
    </source>
</reference>
<dbReference type="Proteomes" id="UP000195807">
    <property type="component" value="Plasmid pCME4A9I"/>
</dbReference>
<dbReference type="KEGG" id="cman:A9D14_14700"/>
<evidence type="ECO:0000313" key="2">
    <source>
        <dbReference type="EMBL" id="ARU17631.1"/>
    </source>
</evidence>
<dbReference type="RefSeq" id="WP_087910579.1">
    <property type="nucleotide sequence ID" value="NZ_CP019603.1"/>
</dbReference>
<feature type="transmembrane region" description="Helical" evidence="1">
    <location>
        <begin position="101"/>
        <end position="119"/>
    </location>
</feature>
<evidence type="ECO:0000256" key="1">
    <source>
        <dbReference type="SAM" id="Phobius"/>
    </source>
</evidence>
<evidence type="ECO:0000313" key="4">
    <source>
        <dbReference type="Proteomes" id="UP000195807"/>
    </source>
</evidence>
<evidence type="ECO:0000313" key="3">
    <source>
        <dbReference type="EMBL" id="QNE07017.1"/>
    </source>
</evidence>
<feature type="transmembrane region" description="Helical" evidence="1">
    <location>
        <begin position="128"/>
        <end position="146"/>
    </location>
</feature>
<feature type="transmembrane region" description="Helical" evidence="1">
    <location>
        <begin position="224"/>
        <end position="250"/>
    </location>
</feature>
<sequence length="258" mass="28563">MSPEALAAQTMGDPVNPWVMEIGSIYLWSALLLAAAALAVKNRRIPLFGLMLIAASSGFWQEFFGDWGAYVAWNPQFARLPFWGEMAYTTPVKPLFMPFSWGWWFAVSIPLLTSLVLFLKRKFPARSAYALSFMTAFPLFLAYQIYVEGSSVANGWWTYDSVVGPALESEQGRLPLVFPLLIGLWAGWFVGMLADRDPQGFMAHEVRLGAATKPAGLGREWARLWGMVLLFQVTFLAINIAPAVIARMAFGGPSALVP</sequence>
<dbReference type="EMBL" id="CP060053">
    <property type="protein sequence ID" value="QNE07017.1"/>
    <property type="molecule type" value="Genomic_DNA"/>
</dbReference>
<reference evidence="3 5" key="2">
    <citation type="submission" date="2020-08" db="EMBL/GenBank/DDBJ databases">
        <authorList>
            <person name="Liu G."/>
            <person name="Sun C."/>
        </authorList>
    </citation>
    <scope>NUCLEOTIDE SEQUENCE [LARGE SCALE GENOMIC DNA]</scope>
    <source>
        <strain evidence="3 5">OT19</strain>
        <plasmid evidence="3 5">plas1</plasmid>
    </source>
</reference>
<geneLocation type="plasmid" evidence="3 5">
    <name>plas1</name>
</geneLocation>
<dbReference type="STRING" id="450378.GCA_001661675_02954"/>
<dbReference type="EMBL" id="CP019603">
    <property type="protein sequence ID" value="ARU17631.1"/>
    <property type="molecule type" value="Genomic_DNA"/>
</dbReference>
<evidence type="ECO:0000313" key="5">
    <source>
        <dbReference type="Proteomes" id="UP000515297"/>
    </source>
</evidence>
<dbReference type="Proteomes" id="UP000515297">
    <property type="component" value="Plasmid plas1"/>
</dbReference>
<feature type="transmembrane region" description="Helical" evidence="1">
    <location>
        <begin position="176"/>
        <end position="194"/>
    </location>
</feature>
<keyword evidence="1" id="KW-1133">Transmembrane helix</keyword>
<geneLocation type="plasmid" evidence="4">
    <name>pcme4a9i</name>
</geneLocation>